<dbReference type="EMBL" id="JBHSAB010000014">
    <property type="protein sequence ID" value="MFC3908828.1"/>
    <property type="molecule type" value="Genomic_DNA"/>
</dbReference>
<name>A0ABV8CES0_9GAMM</name>
<keyword evidence="2" id="KW-1185">Reference proteome</keyword>
<reference evidence="2" key="1">
    <citation type="journal article" date="2019" name="Int. J. Syst. Evol. Microbiol.">
        <title>The Global Catalogue of Microorganisms (GCM) 10K type strain sequencing project: providing services to taxonomists for standard genome sequencing and annotation.</title>
        <authorList>
            <consortium name="The Broad Institute Genomics Platform"/>
            <consortium name="The Broad Institute Genome Sequencing Center for Infectious Disease"/>
            <person name="Wu L."/>
            <person name="Ma J."/>
        </authorList>
    </citation>
    <scope>NUCLEOTIDE SEQUENCE [LARGE SCALE GENOMIC DNA]</scope>
    <source>
        <strain evidence="2">CCUG 59858</strain>
    </source>
</reference>
<protein>
    <submittedName>
        <fullName evidence="1">Uncharacterized protein</fullName>
    </submittedName>
</protein>
<dbReference type="RefSeq" id="WP_382342482.1">
    <property type="nucleotide sequence ID" value="NZ_JBHSAB010000014.1"/>
</dbReference>
<gene>
    <name evidence="1" type="ORF">ACFORL_07030</name>
</gene>
<dbReference type="Proteomes" id="UP001595758">
    <property type="component" value="Unassembled WGS sequence"/>
</dbReference>
<organism evidence="1 2">
    <name type="scientific">Legionella dresdenensis</name>
    <dbReference type="NCBI Taxonomy" id="450200"/>
    <lineage>
        <taxon>Bacteria</taxon>
        <taxon>Pseudomonadati</taxon>
        <taxon>Pseudomonadota</taxon>
        <taxon>Gammaproteobacteria</taxon>
        <taxon>Legionellales</taxon>
        <taxon>Legionellaceae</taxon>
        <taxon>Legionella</taxon>
    </lineage>
</organism>
<proteinExistence type="predicted"/>
<evidence type="ECO:0000313" key="1">
    <source>
        <dbReference type="EMBL" id="MFC3908828.1"/>
    </source>
</evidence>
<comment type="caution">
    <text evidence="1">The sequence shown here is derived from an EMBL/GenBank/DDBJ whole genome shotgun (WGS) entry which is preliminary data.</text>
</comment>
<sequence length="196" mass="23145">MSLINRFFEKALPGKQAGKLQVKLSGGRHPNYLIYSEDKDLLVAIKRRFKLHNKRIWEENQPTFLPQNSDKPREYFLELTTAQMNVACKLLKAGFRIRDLEQELRNQNASFDGSHRSDKKDRLEIDLASKSEQITFQQFRDAYEKQYRSEIFTNPLSAMKRRLRQDREMDMTEIEKYADDHASSRTATVLNSLRKK</sequence>
<accession>A0ABV8CES0</accession>
<evidence type="ECO:0000313" key="2">
    <source>
        <dbReference type="Proteomes" id="UP001595758"/>
    </source>
</evidence>